<evidence type="ECO:0000256" key="4">
    <source>
        <dbReference type="ARBA" id="ARBA00022801"/>
    </source>
</evidence>
<dbReference type="Pfam" id="PF00703">
    <property type="entry name" value="Glyco_hydro_2"/>
    <property type="match status" value="1"/>
</dbReference>
<dbReference type="STRING" id="245187.SAMN04488003_10713"/>
<dbReference type="PANTHER" id="PTHR43730">
    <property type="entry name" value="BETA-MANNOSIDASE"/>
    <property type="match status" value="1"/>
</dbReference>
<name>A0A1H8CKE1_9RHOB</name>
<keyword evidence="11" id="KW-1185">Reference proteome</keyword>
<dbReference type="GO" id="GO:0004567">
    <property type="term" value="F:beta-mannosidase activity"/>
    <property type="evidence" value="ECO:0007669"/>
    <property type="project" value="UniProtKB-EC"/>
</dbReference>
<keyword evidence="5" id="KW-0325">Glycoprotein</keyword>
<dbReference type="InterPro" id="IPR054593">
    <property type="entry name" value="Beta-mannosidase-like_N2"/>
</dbReference>
<protein>
    <recommendedName>
        <fullName evidence="3">beta-mannosidase</fullName>
        <ecNumber evidence="3">3.2.1.25</ecNumber>
    </recommendedName>
</protein>
<evidence type="ECO:0000259" key="7">
    <source>
        <dbReference type="Pfam" id="PF00703"/>
    </source>
</evidence>
<evidence type="ECO:0000313" key="11">
    <source>
        <dbReference type="Proteomes" id="UP000199585"/>
    </source>
</evidence>
<gene>
    <name evidence="10" type="ORF">SAMN04488003_10713</name>
</gene>
<dbReference type="InterPro" id="IPR006102">
    <property type="entry name" value="Ig-like_GH2"/>
</dbReference>
<dbReference type="SUPFAM" id="SSF49785">
    <property type="entry name" value="Galactose-binding domain-like"/>
    <property type="match status" value="1"/>
</dbReference>
<dbReference type="Gene3D" id="3.20.20.80">
    <property type="entry name" value="Glycosidases"/>
    <property type="match status" value="1"/>
</dbReference>
<dbReference type="EMBL" id="FOCI01000007">
    <property type="protein sequence ID" value="SEM95500.1"/>
    <property type="molecule type" value="Genomic_DNA"/>
</dbReference>
<dbReference type="RefSeq" id="WP_245731403.1">
    <property type="nucleotide sequence ID" value="NZ_FOCI01000007.1"/>
</dbReference>
<proteinExistence type="inferred from homology"/>
<dbReference type="InterPro" id="IPR008979">
    <property type="entry name" value="Galactose-bd-like_sf"/>
</dbReference>
<dbReference type="Proteomes" id="UP000199585">
    <property type="component" value="Unassembled WGS sequence"/>
</dbReference>
<keyword evidence="4" id="KW-0378">Hydrolase</keyword>
<evidence type="ECO:0000259" key="8">
    <source>
        <dbReference type="Pfam" id="PF17753"/>
    </source>
</evidence>
<evidence type="ECO:0000313" key="10">
    <source>
        <dbReference type="EMBL" id="SEM95500.1"/>
    </source>
</evidence>
<dbReference type="InterPro" id="IPR017853">
    <property type="entry name" value="GH"/>
</dbReference>
<dbReference type="Pfam" id="PF22666">
    <property type="entry name" value="Glyco_hydro_2_N2"/>
    <property type="match status" value="1"/>
</dbReference>
<evidence type="ECO:0000256" key="5">
    <source>
        <dbReference type="ARBA" id="ARBA00023180"/>
    </source>
</evidence>
<keyword evidence="6" id="KW-0326">Glycosidase</keyword>
<organism evidence="10 11">
    <name type="scientific">Loktanella fryxellensis</name>
    <dbReference type="NCBI Taxonomy" id="245187"/>
    <lineage>
        <taxon>Bacteria</taxon>
        <taxon>Pseudomonadati</taxon>
        <taxon>Pseudomonadota</taxon>
        <taxon>Alphaproteobacteria</taxon>
        <taxon>Rhodobacterales</taxon>
        <taxon>Roseobacteraceae</taxon>
        <taxon>Loktanella</taxon>
    </lineage>
</organism>
<evidence type="ECO:0000256" key="3">
    <source>
        <dbReference type="ARBA" id="ARBA00012754"/>
    </source>
</evidence>
<accession>A0A1H8CKE1</accession>
<feature type="domain" description="Glycoside hydrolase family 2 immunoglobulin-like beta-sandwich" evidence="7">
    <location>
        <begin position="191"/>
        <end position="275"/>
    </location>
</feature>
<feature type="domain" description="Beta-mannosidase-like galactose-binding" evidence="9">
    <location>
        <begin position="10"/>
        <end position="173"/>
    </location>
</feature>
<dbReference type="InterPro" id="IPR041625">
    <property type="entry name" value="Beta-mannosidase_Ig"/>
</dbReference>
<dbReference type="FunFam" id="3.20.20.80:FF:000050">
    <property type="entry name" value="Beta-mannosidase B"/>
    <property type="match status" value="1"/>
</dbReference>
<reference evidence="10 11" key="1">
    <citation type="submission" date="2016-10" db="EMBL/GenBank/DDBJ databases">
        <authorList>
            <person name="de Groot N.N."/>
        </authorList>
    </citation>
    <scope>NUCLEOTIDE SEQUENCE [LARGE SCALE GENOMIC DNA]</scope>
    <source>
        <strain evidence="10 11">DSM 16213</strain>
    </source>
</reference>
<evidence type="ECO:0000259" key="9">
    <source>
        <dbReference type="Pfam" id="PF22666"/>
    </source>
</evidence>
<dbReference type="InterPro" id="IPR013783">
    <property type="entry name" value="Ig-like_fold"/>
</dbReference>
<dbReference type="GO" id="GO:0005975">
    <property type="term" value="P:carbohydrate metabolic process"/>
    <property type="evidence" value="ECO:0007669"/>
    <property type="project" value="InterPro"/>
</dbReference>
<sequence>MTSLDLTGAWTLQSADGTMTAPMTLPGDIITALHDAALIPDPYAGQNEYDLRWICEGDWIVTRDFDLTDPQVDLVMSELDTVATVAVNDVVVLQAANAFRTYRVALGDAARVGRNSIRITFHSPVAAGKALSDAHPFPVPWSHNCPIPYGNFLRKPACDFGWDWNIALATSGSYGALRLEPSQAARIDRLAIAQAHDGDSVTVTVTAHTAHHDGPVTATLAGQSATAEARDGRCTLSFTLTAPALWWPVGLGDQTLHDLTVTAGTATATRRIGLRTMELVAEKDAAGLGFKIRVNGHDVFCKGANWIPADALPGRITDAKTRDLLQSAVDANMNMVRIWGGGRYEPDSFYDACDELGLLVWQDFMFACNLYPSDPAYLSEVTAEVHDNVARMHHHACLALWCGDNELVGALTWYDVSRADRDRYLVNYDRLNRCVEVALRDTDPTANWWPSSPSTGPLSFGDAWHDDSSGDMHFWSVWHEGRDFDHYRDVAPRFCSEFGFQSYPSMDIVRQFADPTDFNIAAPVMEAHQKNAGGNARIAETMFRYFRFPVDFENFVYVSQVQQALAIKTAVTQWRGLKPHCMGTLIWQLNDTWPVCSWASLDYGGGWKVLHHLSRDFYAPVTVVVMPDGDDLVLRAVNDHRDGVDVTVTAWACAMDGTTRDLVQGKGHVTDSAVELLRVPASAIRSQEMLSFGWTASNGAKGGDVFAPRPYKAYDLLPPQLDLTVGRDGDAYVLQITAQAMAFYVNAEASVPGRFDRNAIHLGPDHTATLRFVPTDANATPTFLLRDLYSATHPTQGPNT</sequence>
<dbReference type="SUPFAM" id="SSF49303">
    <property type="entry name" value="beta-Galactosidase/glucuronidase domain"/>
    <property type="match status" value="1"/>
</dbReference>
<comment type="catalytic activity">
    <reaction evidence="1">
        <text>Hydrolysis of terminal, non-reducing beta-D-mannose residues in beta-D-mannosides.</text>
        <dbReference type="EC" id="3.2.1.25"/>
    </reaction>
</comment>
<evidence type="ECO:0000256" key="6">
    <source>
        <dbReference type="ARBA" id="ARBA00023295"/>
    </source>
</evidence>
<dbReference type="GO" id="GO:0006516">
    <property type="term" value="P:glycoprotein catabolic process"/>
    <property type="evidence" value="ECO:0007669"/>
    <property type="project" value="TreeGrafter"/>
</dbReference>
<evidence type="ECO:0000256" key="1">
    <source>
        <dbReference type="ARBA" id="ARBA00000829"/>
    </source>
</evidence>
<evidence type="ECO:0000256" key="2">
    <source>
        <dbReference type="ARBA" id="ARBA00007401"/>
    </source>
</evidence>
<dbReference type="Pfam" id="PF17753">
    <property type="entry name" value="Ig_mannosidase"/>
    <property type="match status" value="1"/>
</dbReference>
<feature type="domain" description="Beta-mannosidase Ig-fold" evidence="8">
    <location>
        <begin position="716"/>
        <end position="790"/>
    </location>
</feature>
<dbReference type="InterPro" id="IPR050887">
    <property type="entry name" value="Beta-mannosidase_GH2"/>
</dbReference>
<dbReference type="InterPro" id="IPR036156">
    <property type="entry name" value="Beta-gal/glucu_dom_sf"/>
</dbReference>
<comment type="similarity">
    <text evidence="2">Belongs to the glycosyl hydrolase 2 family.</text>
</comment>
<dbReference type="AlphaFoldDB" id="A0A1H8CKE1"/>
<dbReference type="EC" id="3.2.1.25" evidence="3"/>
<dbReference type="SUPFAM" id="SSF51445">
    <property type="entry name" value="(Trans)glycosidases"/>
    <property type="match status" value="1"/>
</dbReference>
<dbReference type="Gene3D" id="2.60.40.10">
    <property type="entry name" value="Immunoglobulins"/>
    <property type="match status" value="1"/>
</dbReference>
<dbReference type="PANTHER" id="PTHR43730:SF1">
    <property type="entry name" value="BETA-MANNOSIDASE"/>
    <property type="match status" value="1"/>
</dbReference>
<dbReference type="Gene3D" id="2.60.120.260">
    <property type="entry name" value="Galactose-binding domain-like"/>
    <property type="match status" value="1"/>
</dbReference>